<dbReference type="RefSeq" id="WP_281792755.1">
    <property type="nucleotide sequence ID" value="NZ_BSDR01000001.1"/>
</dbReference>
<evidence type="ECO:0000313" key="3">
    <source>
        <dbReference type="Proteomes" id="UP001144372"/>
    </source>
</evidence>
<protein>
    <submittedName>
        <fullName evidence="2">Phosphohydrolase</fullName>
    </submittedName>
</protein>
<dbReference type="Proteomes" id="UP001144372">
    <property type="component" value="Unassembled WGS sequence"/>
</dbReference>
<accession>A0A9W6D3S5</accession>
<gene>
    <name evidence="2" type="ORF">DAMNIGENAA_10730</name>
</gene>
<dbReference type="NCBIfam" id="TIGR00277">
    <property type="entry name" value="HDIG"/>
    <property type="match status" value="1"/>
</dbReference>
<sequence>MYTLATPTRDQCFRLIRQIGMPPHIQRHSLMVAEISLYLGRLLKVQNPGLDLDLLQASALLHDIAKAPSLVTGESHSELGAKMLDDLGYMQISPIVKEHASMEADRLIGPITESLIVNYSDKRVKHDQIVSLEDRFCDLMDRYGKTQEHKDRIWSKLGLYLALEKKIFAQLPIDPGGRELMSLSPQNHAGIESEHYDWEKIESGVIGRWQIRRA</sequence>
<proteinExistence type="predicted"/>
<dbReference type="Pfam" id="PF01966">
    <property type="entry name" value="HD"/>
    <property type="match status" value="1"/>
</dbReference>
<feature type="domain" description="HD/PDEase" evidence="1">
    <location>
        <begin position="21"/>
        <end position="148"/>
    </location>
</feature>
<comment type="caution">
    <text evidence="2">The sequence shown here is derived from an EMBL/GenBank/DDBJ whole genome shotgun (WGS) entry which is preliminary data.</text>
</comment>
<keyword evidence="3" id="KW-1185">Reference proteome</keyword>
<dbReference type="CDD" id="cd00077">
    <property type="entry name" value="HDc"/>
    <property type="match status" value="1"/>
</dbReference>
<dbReference type="InterPro" id="IPR006674">
    <property type="entry name" value="HD_domain"/>
</dbReference>
<reference evidence="2" key="1">
    <citation type="submission" date="2022-12" db="EMBL/GenBank/DDBJ databases">
        <title>Reference genome sequencing for broad-spectrum identification of bacterial and archaeal isolates by mass spectrometry.</title>
        <authorList>
            <person name="Sekiguchi Y."/>
            <person name="Tourlousse D.M."/>
        </authorList>
    </citation>
    <scope>NUCLEOTIDE SEQUENCE</scope>
    <source>
        <strain evidence="2">ASRB1</strain>
    </source>
</reference>
<dbReference type="Gene3D" id="1.10.3210.10">
    <property type="entry name" value="Hypothetical protein af1432"/>
    <property type="match status" value="1"/>
</dbReference>
<dbReference type="InterPro" id="IPR003607">
    <property type="entry name" value="HD/PDEase_dom"/>
</dbReference>
<dbReference type="SUPFAM" id="SSF109604">
    <property type="entry name" value="HD-domain/PDEase-like"/>
    <property type="match status" value="1"/>
</dbReference>
<organism evidence="2 3">
    <name type="scientific">Desulforhabdus amnigena</name>
    <dbReference type="NCBI Taxonomy" id="40218"/>
    <lineage>
        <taxon>Bacteria</taxon>
        <taxon>Pseudomonadati</taxon>
        <taxon>Thermodesulfobacteriota</taxon>
        <taxon>Syntrophobacteria</taxon>
        <taxon>Syntrophobacterales</taxon>
        <taxon>Syntrophobacteraceae</taxon>
        <taxon>Desulforhabdus</taxon>
    </lineage>
</organism>
<evidence type="ECO:0000259" key="1">
    <source>
        <dbReference type="SMART" id="SM00471"/>
    </source>
</evidence>
<evidence type="ECO:0000313" key="2">
    <source>
        <dbReference type="EMBL" id="GLI33640.1"/>
    </source>
</evidence>
<dbReference type="SMART" id="SM00471">
    <property type="entry name" value="HDc"/>
    <property type="match status" value="1"/>
</dbReference>
<dbReference type="InterPro" id="IPR006675">
    <property type="entry name" value="HDIG_dom"/>
</dbReference>
<name>A0A9W6D3S5_9BACT</name>
<dbReference type="EMBL" id="BSDR01000001">
    <property type="protein sequence ID" value="GLI33640.1"/>
    <property type="molecule type" value="Genomic_DNA"/>
</dbReference>
<dbReference type="AlphaFoldDB" id="A0A9W6D3S5"/>